<evidence type="ECO:0000256" key="3">
    <source>
        <dbReference type="ARBA" id="ARBA00022679"/>
    </source>
</evidence>
<sequence>MKAIYIAAYHQSAFGKLMAMTQEQMLAAAVEGVCAEIGANPADRGLIDSASIASACSFSLHQQGLLSGLLAGVPGMESKPIEMVENACASGGQAVVNSIARLQAGFGDTALAVGIEKMRDDAGKADGRLVGEALGYFSDPAERPGKVFVFPHIFAEIMAEYMRAWGVTERELASVAVTEYRNARHNPYAQMKHASLTLDQATTIVGANRYLVDGLPLKTYDCSQITDGYAALLLATGEGLRRLGVQPSDCVQIAGWGCAVDPLQHARRNVLRPEGAYKATRDAYRMAGVTAAEIQTAEVHDCFTVMGALAAEILRLVEPGSGAAYWASGEAGVGGRCALNTSGGLIAKGHPVGATGIAMIGWASWQLLGRAPKPLQVSAARHAATFNIGGPLCASVSTVLRAPE</sequence>
<dbReference type="InterPro" id="IPR002155">
    <property type="entry name" value="Thiolase"/>
</dbReference>
<evidence type="ECO:0000256" key="4">
    <source>
        <dbReference type="ARBA" id="ARBA00023055"/>
    </source>
</evidence>
<dbReference type="InterPro" id="IPR055140">
    <property type="entry name" value="Thiolase_C_2"/>
</dbReference>
<dbReference type="GO" id="GO:0016747">
    <property type="term" value="F:acyltransferase activity, transferring groups other than amino-acyl groups"/>
    <property type="evidence" value="ECO:0007669"/>
    <property type="project" value="InterPro"/>
</dbReference>
<accession>E6QMK0</accession>
<name>E6QMK0_9ZZZZ</name>
<dbReference type="EMBL" id="CABQ01000225">
    <property type="protein sequence ID" value="CBI08471.1"/>
    <property type="molecule type" value="Genomic_DNA"/>
</dbReference>
<dbReference type="AlphaFoldDB" id="E6QMK0"/>
<dbReference type="Gene3D" id="3.40.47.10">
    <property type="match status" value="1"/>
</dbReference>
<dbReference type="GO" id="GO:0006869">
    <property type="term" value="P:lipid transport"/>
    <property type="evidence" value="ECO:0007669"/>
    <property type="project" value="UniProtKB-KW"/>
</dbReference>
<feature type="domain" description="Thiolase N-terminal" evidence="7">
    <location>
        <begin position="7"/>
        <end position="190"/>
    </location>
</feature>
<reference evidence="9" key="1">
    <citation type="submission" date="2009-10" db="EMBL/GenBank/DDBJ databases">
        <title>Diversity of trophic interactions inside an arsenic-rich microbial ecosystem.</title>
        <authorList>
            <person name="Bertin P.N."/>
            <person name="Heinrich-Salmeron A."/>
            <person name="Pelletier E."/>
            <person name="Goulhen-Chollet F."/>
            <person name="Arsene-Ploetze F."/>
            <person name="Gallien S."/>
            <person name="Calteau A."/>
            <person name="Vallenet D."/>
            <person name="Casiot C."/>
            <person name="Chane-Woon-Ming B."/>
            <person name="Giloteaux L."/>
            <person name="Barakat M."/>
            <person name="Bonnefoy V."/>
            <person name="Bruneel O."/>
            <person name="Chandler M."/>
            <person name="Cleiss J."/>
            <person name="Duran R."/>
            <person name="Elbaz-Poulichet F."/>
            <person name="Fonknechten N."/>
            <person name="Lauga B."/>
            <person name="Mornico D."/>
            <person name="Ortet P."/>
            <person name="Schaeffer C."/>
            <person name="Siguier P."/>
            <person name="Alexander Thil Smith A."/>
            <person name="Van Dorsselaer A."/>
            <person name="Weissenbach J."/>
            <person name="Medigue C."/>
            <person name="Le Paslier D."/>
        </authorList>
    </citation>
    <scope>NUCLEOTIDE SEQUENCE</scope>
</reference>
<evidence type="ECO:0000256" key="1">
    <source>
        <dbReference type="ARBA" id="ARBA00012352"/>
    </source>
</evidence>
<proteinExistence type="predicted"/>
<keyword evidence="3 9" id="KW-0808">Transferase</keyword>
<keyword evidence="9" id="KW-0012">Acyltransferase</keyword>
<dbReference type="CDD" id="cd00829">
    <property type="entry name" value="SCP-x_thiolase"/>
    <property type="match status" value="1"/>
</dbReference>
<keyword evidence="4" id="KW-0445">Lipid transport</keyword>
<feature type="domain" description="Thiolase C-terminal" evidence="8">
    <location>
        <begin position="261"/>
        <end position="401"/>
    </location>
</feature>
<protein>
    <recommendedName>
        <fullName evidence="1">propanoyl-CoA C-acyltransferase</fullName>
        <ecNumber evidence="1">2.3.1.176</ecNumber>
    </recommendedName>
    <alternativeName>
        <fullName evidence="6">Propanoyl-CoA C-acyltransferase</fullName>
    </alternativeName>
</protein>
<evidence type="ECO:0000256" key="2">
    <source>
        <dbReference type="ARBA" id="ARBA00022448"/>
    </source>
</evidence>
<gene>
    <name evidence="9" type="ORF">CARN6_1942</name>
</gene>
<dbReference type="PANTHER" id="PTHR42870">
    <property type="entry name" value="ACETYL-COA C-ACETYLTRANSFERASE"/>
    <property type="match status" value="1"/>
</dbReference>
<dbReference type="InterPro" id="IPR020616">
    <property type="entry name" value="Thiolase_N"/>
</dbReference>
<evidence type="ECO:0000256" key="6">
    <source>
        <dbReference type="ARBA" id="ARBA00032316"/>
    </source>
</evidence>
<dbReference type="PANTHER" id="PTHR42870:SF1">
    <property type="entry name" value="NON-SPECIFIC LIPID-TRANSFER PROTEIN-LIKE 2"/>
    <property type="match status" value="1"/>
</dbReference>
<evidence type="ECO:0000259" key="8">
    <source>
        <dbReference type="Pfam" id="PF22691"/>
    </source>
</evidence>
<evidence type="ECO:0000256" key="5">
    <source>
        <dbReference type="ARBA" id="ARBA00023121"/>
    </source>
</evidence>
<dbReference type="PROSITE" id="PS00737">
    <property type="entry name" value="THIOLASE_2"/>
    <property type="match status" value="1"/>
</dbReference>
<dbReference type="Pfam" id="PF22691">
    <property type="entry name" value="Thiolase_C_1"/>
    <property type="match status" value="1"/>
</dbReference>
<dbReference type="InterPro" id="IPR016039">
    <property type="entry name" value="Thiolase-like"/>
</dbReference>
<dbReference type="InterPro" id="IPR020613">
    <property type="entry name" value="Thiolase_CS"/>
</dbReference>
<organism evidence="9">
    <name type="scientific">mine drainage metagenome</name>
    <dbReference type="NCBI Taxonomy" id="410659"/>
    <lineage>
        <taxon>unclassified sequences</taxon>
        <taxon>metagenomes</taxon>
        <taxon>ecological metagenomes</taxon>
    </lineage>
</organism>
<keyword evidence="5" id="KW-0446">Lipid-binding</keyword>
<dbReference type="GO" id="GO:0008289">
    <property type="term" value="F:lipid binding"/>
    <property type="evidence" value="ECO:0007669"/>
    <property type="project" value="UniProtKB-KW"/>
</dbReference>
<dbReference type="SUPFAM" id="SSF53901">
    <property type="entry name" value="Thiolase-like"/>
    <property type="match status" value="1"/>
</dbReference>
<dbReference type="PIRSF" id="PIRSF000429">
    <property type="entry name" value="Ac-CoA_Ac_transf"/>
    <property type="match status" value="1"/>
</dbReference>
<comment type="caution">
    <text evidence="9">The sequence shown here is derived from an EMBL/GenBank/DDBJ whole genome shotgun (WGS) entry which is preliminary data.</text>
</comment>
<evidence type="ECO:0000259" key="7">
    <source>
        <dbReference type="Pfam" id="PF00108"/>
    </source>
</evidence>
<evidence type="ECO:0000313" key="9">
    <source>
        <dbReference type="EMBL" id="CBI08471.1"/>
    </source>
</evidence>
<keyword evidence="2" id="KW-0813">Transport</keyword>
<dbReference type="EC" id="2.3.1.176" evidence="1"/>
<dbReference type="Pfam" id="PF00108">
    <property type="entry name" value="Thiolase_N"/>
    <property type="match status" value="1"/>
</dbReference>